<keyword evidence="3" id="KW-1185">Reference proteome</keyword>
<reference evidence="2 3" key="1">
    <citation type="journal article" date="2020" name="ISME J.">
        <title>Comparative genomics reveals insights into cyanobacterial evolution and habitat adaptation.</title>
        <authorList>
            <person name="Chen M.Y."/>
            <person name="Teng W.K."/>
            <person name="Zhao L."/>
            <person name="Hu C.X."/>
            <person name="Zhou Y.K."/>
            <person name="Han B.P."/>
            <person name="Song L.R."/>
            <person name="Shu W.S."/>
        </authorList>
    </citation>
    <scope>NUCLEOTIDE SEQUENCE [LARGE SCALE GENOMIC DNA]</scope>
    <source>
        <strain evidence="2 3">FACHB-119</strain>
    </source>
</reference>
<dbReference type="RefSeq" id="WP_190480029.1">
    <property type="nucleotide sequence ID" value="NZ_JACJSG010000080.1"/>
</dbReference>
<accession>A0ABR8DHU1</accession>
<keyword evidence="1" id="KW-1133">Transmembrane helix</keyword>
<feature type="transmembrane region" description="Helical" evidence="1">
    <location>
        <begin position="21"/>
        <end position="45"/>
    </location>
</feature>
<dbReference type="EMBL" id="JACJSG010000080">
    <property type="protein sequence ID" value="MBD2505328.1"/>
    <property type="molecule type" value="Genomic_DNA"/>
</dbReference>
<organism evidence="2 3">
    <name type="scientific">Anabaena azotica FACHB-119</name>
    <dbReference type="NCBI Taxonomy" id="947527"/>
    <lineage>
        <taxon>Bacteria</taxon>
        <taxon>Bacillati</taxon>
        <taxon>Cyanobacteriota</taxon>
        <taxon>Cyanophyceae</taxon>
        <taxon>Nostocales</taxon>
        <taxon>Nostocaceae</taxon>
        <taxon>Anabaena</taxon>
        <taxon>Anabaena azotica</taxon>
    </lineage>
</organism>
<gene>
    <name evidence="2" type="ORF">H6G83_32820</name>
</gene>
<name>A0ABR8DHU1_9NOST</name>
<evidence type="ECO:0000313" key="3">
    <source>
        <dbReference type="Proteomes" id="UP000661112"/>
    </source>
</evidence>
<sequence>MLEDITSELEQIELNQRRRKMIVDVVADTLGLGSMFGAIAGSGYLVASAAVAALGTATLPFTLIATAGAIALVLQGKARK</sequence>
<proteinExistence type="predicted"/>
<feature type="transmembrane region" description="Helical" evidence="1">
    <location>
        <begin position="51"/>
        <end position="74"/>
    </location>
</feature>
<evidence type="ECO:0000313" key="2">
    <source>
        <dbReference type="EMBL" id="MBD2505328.1"/>
    </source>
</evidence>
<dbReference type="Proteomes" id="UP000661112">
    <property type="component" value="Unassembled WGS sequence"/>
</dbReference>
<keyword evidence="1" id="KW-0812">Transmembrane</keyword>
<protein>
    <submittedName>
        <fullName evidence="2">Uncharacterized protein</fullName>
    </submittedName>
</protein>
<keyword evidence="1" id="KW-0472">Membrane</keyword>
<evidence type="ECO:0000256" key="1">
    <source>
        <dbReference type="SAM" id="Phobius"/>
    </source>
</evidence>
<comment type="caution">
    <text evidence="2">The sequence shown here is derived from an EMBL/GenBank/DDBJ whole genome shotgun (WGS) entry which is preliminary data.</text>
</comment>